<feature type="domain" description="Glycoside hydrolase family 65 N-terminal" evidence="4">
    <location>
        <begin position="37"/>
        <end position="299"/>
    </location>
</feature>
<dbReference type="Pfam" id="PF00702">
    <property type="entry name" value="Hydrolase"/>
    <property type="match status" value="1"/>
</dbReference>
<dbReference type="InterPro" id="IPR005196">
    <property type="entry name" value="Glyco_hydro_65_N"/>
</dbReference>
<feature type="domain" description="Glycoside hydrolase family 65 central catalytic" evidence="2">
    <location>
        <begin position="355"/>
        <end position="718"/>
    </location>
</feature>
<proteinExistence type="inferred from homology"/>
<dbReference type="Pfam" id="PF03636">
    <property type="entry name" value="Glyco_hydro_65N"/>
    <property type="match status" value="1"/>
</dbReference>
<protein>
    <submittedName>
        <fullName evidence="5">Beta-phosphoglucomutase</fullName>
        <ecNumber evidence="5">5.4.2.6</ecNumber>
    </submittedName>
</protein>
<name>A0ABX1YLB9_9BACL</name>
<evidence type="ECO:0000313" key="6">
    <source>
        <dbReference type="Proteomes" id="UP000596857"/>
    </source>
</evidence>
<accession>A0ABX1YLB9</accession>
<evidence type="ECO:0000313" key="5">
    <source>
        <dbReference type="EMBL" id="NOU81656.1"/>
    </source>
</evidence>
<dbReference type="InterPro" id="IPR005194">
    <property type="entry name" value="Glyco_hydro_65_C"/>
</dbReference>
<dbReference type="PANTHER" id="PTHR11051">
    <property type="entry name" value="GLYCOSYL HYDROLASE-RELATED"/>
    <property type="match status" value="1"/>
</dbReference>
<dbReference type="SFLD" id="SFLDS00003">
    <property type="entry name" value="Haloacid_Dehalogenase"/>
    <property type="match status" value="1"/>
</dbReference>
<dbReference type="InterPro" id="IPR011013">
    <property type="entry name" value="Gal_mutarotase_sf_dom"/>
</dbReference>
<dbReference type="SFLD" id="SFLDG01135">
    <property type="entry name" value="C1.5.6:_HAD__Beta-PGM__Phospha"/>
    <property type="match status" value="1"/>
</dbReference>
<dbReference type="NCBIfam" id="TIGR01509">
    <property type="entry name" value="HAD-SF-IA-v3"/>
    <property type="match status" value="1"/>
</dbReference>
<keyword evidence="5" id="KW-0413">Isomerase</keyword>
<evidence type="ECO:0000259" key="2">
    <source>
        <dbReference type="Pfam" id="PF03632"/>
    </source>
</evidence>
<dbReference type="InterPro" id="IPR005195">
    <property type="entry name" value="Glyco_hydro_65_M"/>
</dbReference>
<dbReference type="SUPFAM" id="SSF74650">
    <property type="entry name" value="Galactose mutarotase-like"/>
    <property type="match status" value="1"/>
</dbReference>
<dbReference type="NCBIfam" id="TIGR01990">
    <property type="entry name" value="bPGM"/>
    <property type="match status" value="1"/>
</dbReference>
<dbReference type="InterPro" id="IPR010976">
    <property type="entry name" value="B-phosphoglucomutase_hydrolase"/>
</dbReference>
<dbReference type="SUPFAM" id="SSF56784">
    <property type="entry name" value="HAD-like"/>
    <property type="match status" value="1"/>
</dbReference>
<dbReference type="Gene3D" id="1.10.150.240">
    <property type="entry name" value="Putative phosphatase, domain 2"/>
    <property type="match status" value="1"/>
</dbReference>
<evidence type="ECO:0000259" key="3">
    <source>
        <dbReference type="Pfam" id="PF03633"/>
    </source>
</evidence>
<dbReference type="Gene3D" id="1.50.10.10">
    <property type="match status" value="1"/>
</dbReference>
<reference evidence="5 6" key="1">
    <citation type="submission" date="2019-10" db="EMBL/GenBank/DDBJ databases">
        <title>Description of Paenibacillus terricola sp. nov.</title>
        <authorList>
            <person name="Carlier A."/>
            <person name="Qi S."/>
        </authorList>
    </citation>
    <scope>NUCLEOTIDE SEQUENCE [LARGE SCALE GENOMIC DNA]</scope>
    <source>
        <strain evidence="5 6">LMG 31459</strain>
    </source>
</reference>
<dbReference type="Gene3D" id="2.60.420.10">
    <property type="entry name" value="Maltose phosphorylase, domain 3"/>
    <property type="match status" value="1"/>
</dbReference>
<dbReference type="GO" id="GO:0008801">
    <property type="term" value="F:beta-phosphoglucomutase activity"/>
    <property type="evidence" value="ECO:0007669"/>
    <property type="project" value="UniProtKB-EC"/>
</dbReference>
<keyword evidence="6" id="KW-1185">Reference proteome</keyword>
<dbReference type="Proteomes" id="UP000596857">
    <property type="component" value="Unassembled WGS sequence"/>
</dbReference>
<dbReference type="Pfam" id="PF03632">
    <property type="entry name" value="Glyco_hydro_65m"/>
    <property type="match status" value="1"/>
</dbReference>
<dbReference type="CDD" id="cd02598">
    <property type="entry name" value="HAD_BPGM"/>
    <property type="match status" value="1"/>
</dbReference>
<organism evidence="5 6">
    <name type="scientific">Paenibacillus phytohabitans</name>
    <dbReference type="NCBI Taxonomy" id="2654978"/>
    <lineage>
        <taxon>Bacteria</taxon>
        <taxon>Bacillati</taxon>
        <taxon>Bacillota</taxon>
        <taxon>Bacilli</taxon>
        <taxon>Bacillales</taxon>
        <taxon>Paenibacillaceae</taxon>
        <taxon>Paenibacillus</taxon>
    </lineage>
</organism>
<gene>
    <name evidence="5" type="primary">pgmB</name>
    <name evidence="5" type="ORF">GC101_22600</name>
</gene>
<evidence type="ECO:0000256" key="1">
    <source>
        <dbReference type="ARBA" id="ARBA00006171"/>
    </source>
</evidence>
<dbReference type="PANTHER" id="PTHR11051:SF8">
    <property type="entry name" value="PROTEIN-GLUCOSYLGALACTOSYLHYDROXYLYSINE GLUCOSIDASE"/>
    <property type="match status" value="1"/>
</dbReference>
<dbReference type="Pfam" id="PF03633">
    <property type="entry name" value="Glyco_hydro_65C"/>
    <property type="match status" value="1"/>
</dbReference>
<evidence type="ECO:0000259" key="4">
    <source>
        <dbReference type="Pfam" id="PF03636"/>
    </source>
</evidence>
<dbReference type="EC" id="5.4.2.6" evidence="5"/>
<dbReference type="SFLD" id="SFLDG01129">
    <property type="entry name" value="C1.5:_HAD__Beta-PGM__Phosphata"/>
    <property type="match status" value="1"/>
</dbReference>
<dbReference type="InterPro" id="IPR023198">
    <property type="entry name" value="PGP-like_dom2"/>
</dbReference>
<comment type="similarity">
    <text evidence="1">Belongs to the HAD-like hydrolase superfamily. CbbY/CbbZ/Gph/YieH family.</text>
</comment>
<dbReference type="SUPFAM" id="SSF48208">
    <property type="entry name" value="Six-hairpin glycosidases"/>
    <property type="match status" value="1"/>
</dbReference>
<dbReference type="EMBL" id="WHOB01000068">
    <property type="protein sequence ID" value="NOU81656.1"/>
    <property type="molecule type" value="Genomic_DNA"/>
</dbReference>
<feature type="domain" description="Glycoside hydrolase family 65 C-terminal" evidence="3">
    <location>
        <begin position="727"/>
        <end position="788"/>
    </location>
</feature>
<dbReference type="InterPro" id="IPR006439">
    <property type="entry name" value="HAD-SF_hydro_IA"/>
</dbReference>
<sequence>MRRSEEIRNQEENIEMKMKPYEHPPALYPYREWSLGEEHYEDEYNQRSESVFALGNGYIGMRGNFEEGYHGKAGTSVAGNYLNGFYDSEPIVYPEGAFGFPSRNQAMLNVTDARLIELSIEGHDFRLDQGKVHRYERRLDMQSGILHREVEWESPAGHRVLLEIRRMVSLAHKHLAAIDYAVTALNFSGTLKFESAVDGEIRRPEATDDPRLGAGSAEPSLLLEDTGYDAAARKLWMKQRTRHTRFALLTAVSHALQAKSGREMSHQLIGQRISVCYAAAVRSSETVRLTKYITYHTSKDYVEEELQGRSDRVLEMAGELGFTGLAGEQQEYLDTFWAHTDVEIKGDPALQQGIRFNAFQLLQSAGRDGATNIGAKGLTGEGYEGHYFWDTEMYMLPFFTFTQPEVSRALLEFRYATLGKARERAAVMSQKGALYPWRTIDGEENSAYFPAGTAQAHINADIAYGLKQYVLATGDTEFLVAQGAEILFETSRFWADLGHYNPARGGAFCIDAVTGPDEYTAIVNNNAYTNLMVQDQFMYAYETALLLQEEYPADYERLRRAIGLSMEEAEGWREAAGRMFIPFDDNLGIYAQDDTFLTKQKWDFENTPADKYPLLLNYHPLVIYRHQVLKQADLVMAMFLLGNKFSLADKIRNYHYYEPLTTHDSSLSPCIHSIMSAEIGDLTGAYAYFDRTVRMDLDDINRNVKDGLHMAAMAGSWMSIVNGFGGLRLYEGQLSFDPALPEQWESYRFKITVRGQLLDIFVDREDAVYTLLAGTGLKIRHKDQLLQLLPQEPVKISLAGRLQAVIFDLDGVITDSAEYHYLAWQALADELGIPFSREKNERLKGVSRMESLEIMLTGSGLALLPEAEKLRLAEKKNDHYKGMIGRITPADLLPGIPELLDSLRERGISAGLASASLNAPQILERLGAAHWFQAVADPAALRKGKPDPEIFLKAAELLGAAPGNCIGVEDAAAGVAAIKAAGMKAVGIGSAAQLGAADLLLPSTSALDAGKLLELCAR</sequence>
<dbReference type="Gene3D" id="3.40.50.1000">
    <property type="entry name" value="HAD superfamily/HAD-like"/>
    <property type="match status" value="1"/>
</dbReference>
<dbReference type="InterPro" id="IPR037018">
    <property type="entry name" value="GH65_N"/>
</dbReference>
<dbReference type="InterPro" id="IPR010972">
    <property type="entry name" value="Beta-PGM"/>
</dbReference>
<dbReference type="InterPro" id="IPR012341">
    <property type="entry name" value="6hp_glycosidase-like_sf"/>
</dbReference>
<dbReference type="NCBIfam" id="TIGR02009">
    <property type="entry name" value="PGMB-YQAB-SF"/>
    <property type="match status" value="1"/>
</dbReference>
<dbReference type="Gene3D" id="2.70.98.40">
    <property type="entry name" value="Glycoside hydrolase, family 65, N-terminal domain"/>
    <property type="match status" value="1"/>
</dbReference>
<dbReference type="InterPro" id="IPR023214">
    <property type="entry name" value="HAD_sf"/>
</dbReference>
<dbReference type="InterPro" id="IPR008928">
    <property type="entry name" value="6-hairpin_glycosidase_sf"/>
</dbReference>
<dbReference type="InterPro" id="IPR036412">
    <property type="entry name" value="HAD-like_sf"/>
</dbReference>
<comment type="caution">
    <text evidence="5">The sequence shown here is derived from an EMBL/GenBank/DDBJ whole genome shotgun (WGS) entry which is preliminary data.</text>
</comment>